<reference evidence="2" key="1">
    <citation type="submission" date="2016-07" db="EMBL/GenBank/DDBJ databases">
        <authorList>
            <person name="Florea S."/>
            <person name="Webb J.S."/>
            <person name="Jaromczyk J."/>
            <person name="Schardl C.L."/>
        </authorList>
    </citation>
    <scope>NUCLEOTIDE SEQUENCE [LARGE SCALE GENOMIC DNA]</scope>
    <source>
        <strain evidence="2">CDC-D5610</strain>
    </source>
</reference>
<dbReference type="AlphaFoldDB" id="A0A222P3C3"/>
<proteinExistence type="predicted"/>
<dbReference type="OrthoDB" id="5636412at2"/>
<evidence type="ECO:0000313" key="2">
    <source>
        <dbReference type="Proteomes" id="UP000201728"/>
    </source>
</evidence>
<dbReference type="EMBL" id="CP016397">
    <property type="protein sequence ID" value="ASQ46339.1"/>
    <property type="molecule type" value="Genomic_DNA"/>
</dbReference>
<sequence length="211" mass="24785">MPFMREVIEKKILTGEVIEEFKKGFQYLDKTQHRQSKWYEFWYKNESLRQNFTNTALTAAIEKAVKNCNTKLDLLIQDKGKKGFNENRQEFLNCLAEVLNTVRKERFNHGKKTAHTFMHRNQSIFERVLIPENNGFLEQSVVSGLKKIANKYPELKDKMEEMIKKVQAGVSPYVEFHESMTIYADGTRFFSASNQKSTLECHLEKVALKFE</sequence>
<gene>
    <name evidence="1" type="ORF">clem_08940</name>
</gene>
<dbReference type="Proteomes" id="UP000201728">
    <property type="component" value="Chromosome"/>
</dbReference>
<accession>A0A222P3C3</accession>
<keyword evidence="2" id="KW-1185">Reference proteome</keyword>
<dbReference type="RefSeq" id="WP_094091210.1">
    <property type="nucleotide sequence ID" value="NZ_CP016397.1"/>
</dbReference>
<dbReference type="KEGG" id="lcd:clem_08940"/>
<organism evidence="1 2">
    <name type="scientific">Legionella clemsonensis</name>
    <dbReference type="NCBI Taxonomy" id="1867846"/>
    <lineage>
        <taxon>Bacteria</taxon>
        <taxon>Pseudomonadati</taxon>
        <taxon>Pseudomonadota</taxon>
        <taxon>Gammaproteobacteria</taxon>
        <taxon>Legionellales</taxon>
        <taxon>Legionellaceae</taxon>
        <taxon>Legionella</taxon>
    </lineage>
</organism>
<name>A0A222P3C3_9GAMM</name>
<protein>
    <submittedName>
        <fullName evidence="1">Uncharacterized protein</fullName>
    </submittedName>
</protein>
<evidence type="ECO:0000313" key="1">
    <source>
        <dbReference type="EMBL" id="ASQ46339.1"/>
    </source>
</evidence>